<accession>A0A2P7QZ60</accession>
<comment type="caution">
    <text evidence="2">The sequence shown here is derived from an EMBL/GenBank/DDBJ whole genome shotgun (WGS) entry which is preliminary data.</text>
</comment>
<dbReference type="Proteomes" id="UP000241167">
    <property type="component" value="Unassembled WGS sequence"/>
</dbReference>
<sequence length="263" mass="27842">MAAVALAAGSGAMAQPLKTVPTVLNPAKAYVLVEYRLRANPYASLPGSRKTMPLDQGLVLARYDRVLGDIRGLGRAKQNSLPAKQSAVEGFRNKPLVKAAESRLFLLELEPDTWVVQGWGNTSFSLGSYAFDLAPGTITDLGVVVAEDDWAEGDRPPTVGSLFKGALLGPFSKRPDVAPIRVRFEPRGPKDIAVPAALPAGRLQSVRFEPDAKFGNYLGGLVNRIEGVNARLKAQSVAVESADPVPEVAATNPATSPPSVAPH</sequence>
<dbReference type="EMBL" id="PXYI01000001">
    <property type="protein sequence ID" value="PSJ43233.1"/>
    <property type="molecule type" value="Genomic_DNA"/>
</dbReference>
<evidence type="ECO:0000313" key="2">
    <source>
        <dbReference type="EMBL" id="PSJ43233.1"/>
    </source>
</evidence>
<gene>
    <name evidence="2" type="ORF">C7I55_02300</name>
</gene>
<reference evidence="2 3" key="1">
    <citation type="submission" date="2018-03" db="EMBL/GenBank/DDBJ databases">
        <title>The draft genome of Sphingosinicella sp. GL-C-18.</title>
        <authorList>
            <person name="Liu L."/>
            <person name="Li L."/>
            <person name="Liang L."/>
            <person name="Zhang X."/>
            <person name="Wang T."/>
        </authorList>
    </citation>
    <scope>NUCLEOTIDE SEQUENCE [LARGE SCALE GENOMIC DNA]</scope>
    <source>
        <strain evidence="2 3">GL-C-18</strain>
    </source>
</reference>
<name>A0A2P7QZ60_9SPHN</name>
<dbReference type="AlphaFoldDB" id="A0A2P7QZ60"/>
<feature type="region of interest" description="Disordered" evidence="1">
    <location>
        <begin position="241"/>
        <end position="263"/>
    </location>
</feature>
<evidence type="ECO:0000256" key="1">
    <source>
        <dbReference type="SAM" id="MobiDB-lite"/>
    </source>
</evidence>
<keyword evidence="3" id="KW-1185">Reference proteome</keyword>
<evidence type="ECO:0000313" key="3">
    <source>
        <dbReference type="Proteomes" id="UP000241167"/>
    </source>
</evidence>
<proteinExistence type="predicted"/>
<organism evidence="2 3">
    <name type="scientific">Allosphingosinicella deserti</name>
    <dbReference type="NCBI Taxonomy" id="2116704"/>
    <lineage>
        <taxon>Bacteria</taxon>
        <taxon>Pseudomonadati</taxon>
        <taxon>Pseudomonadota</taxon>
        <taxon>Alphaproteobacteria</taxon>
        <taxon>Sphingomonadales</taxon>
        <taxon>Sphingomonadaceae</taxon>
        <taxon>Allosphingosinicella</taxon>
    </lineage>
</organism>
<protein>
    <submittedName>
        <fullName evidence="2">Uncharacterized protein</fullName>
    </submittedName>
</protein>